<dbReference type="EMBL" id="WKKC01000041">
    <property type="protein sequence ID" value="MTE04161.1"/>
    <property type="molecule type" value="Genomic_DNA"/>
</dbReference>
<gene>
    <name evidence="1" type="ORF">GJU95_10370</name>
</gene>
<dbReference type="AlphaFoldDB" id="A0A9X5ALZ0"/>
<evidence type="ECO:0000313" key="1">
    <source>
        <dbReference type="EMBL" id="MTE04161.1"/>
    </source>
</evidence>
<keyword evidence="1" id="KW-0614">Plasmid</keyword>
<comment type="caution">
    <text evidence="1">The sequence shown here is derived from an EMBL/GenBank/DDBJ whole genome shotgun (WGS) entry which is preliminary data.</text>
</comment>
<accession>A0A9X5ALZ0</accession>
<geneLocation type="plasmid" evidence="1">
    <name>unnamed</name>
</geneLocation>
<evidence type="ECO:0000313" key="2">
    <source>
        <dbReference type="Proteomes" id="UP000488295"/>
    </source>
</evidence>
<organism evidence="1 2">
    <name type="scientific">Lactobacillus johnsonii</name>
    <dbReference type="NCBI Taxonomy" id="33959"/>
    <lineage>
        <taxon>Bacteria</taxon>
        <taxon>Bacillati</taxon>
        <taxon>Bacillota</taxon>
        <taxon>Bacilli</taxon>
        <taxon>Lactobacillales</taxon>
        <taxon>Lactobacillaceae</taxon>
        <taxon>Lactobacillus</taxon>
    </lineage>
</organism>
<dbReference type="Proteomes" id="UP000488295">
    <property type="component" value="Unassembled WGS sequence"/>
</dbReference>
<proteinExistence type="predicted"/>
<protein>
    <submittedName>
        <fullName evidence="1">Uncharacterized protein</fullName>
    </submittedName>
</protein>
<dbReference type="RefSeq" id="WP_155692170.1">
    <property type="nucleotide sequence ID" value="NZ_CM019125.1"/>
</dbReference>
<reference evidence="1 2" key="1">
    <citation type="submission" date="2019-11" db="EMBL/GenBank/DDBJ databases">
        <title>Gastrointestinal microbiota of Peromyscus leucopus.</title>
        <authorList>
            <person name="Milovic A."/>
            <person name="Bassam K."/>
            <person name="Barbour A.G."/>
        </authorList>
    </citation>
    <scope>NUCLEOTIDE SEQUENCE [LARGE SCALE GENOMIC DNA]</scope>
    <source>
        <strain evidence="1 2">LL8</strain>
        <plasmid evidence="1">unnamed</plasmid>
    </source>
</reference>
<sequence>MMNQNESEKTLIQNLEEFATGQGIDCVWLDTDPKYIPVSDPKDRVVFMNKNWEYGEKSNLALAYGIEAVIHENSSVDDLNGYAQNLIKESKHCTRI</sequence>
<name>A0A9X5ALZ0_LACJH</name>